<dbReference type="InterPro" id="IPR008090">
    <property type="entry name" value="Fe_iron_reduct"/>
</dbReference>
<feature type="domain" description="Aerobactin siderophore biosynthesis IucA/IucC-like C-terminal" evidence="1">
    <location>
        <begin position="66"/>
        <end position="209"/>
    </location>
</feature>
<dbReference type="Proteomes" id="UP000265619">
    <property type="component" value="Unassembled WGS sequence"/>
</dbReference>
<accession>A0A9X8GV93</accession>
<dbReference type="OrthoDB" id="8993954at2"/>
<dbReference type="AlphaFoldDB" id="A0A9X8GV93"/>
<dbReference type="RefSeq" id="WP_119553860.1">
    <property type="nucleotide sequence ID" value="NZ_QXMN01000013.1"/>
</dbReference>
<proteinExistence type="predicted"/>
<evidence type="ECO:0000313" key="3">
    <source>
        <dbReference type="Proteomes" id="UP000265619"/>
    </source>
</evidence>
<dbReference type="NCBIfam" id="TIGR03951">
    <property type="entry name" value="Fe_III_red_FhuF"/>
    <property type="match status" value="1"/>
</dbReference>
<gene>
    <name evidence="2" type="primary">fhuF</name>
    <name evidence="2" type="ORF">D3H34_12915</name>
</gene>
<name>A0A9X8GV93_9BURK</name>
<comment type="caution">
    <text evidence="2">The sequence shown here is derived from an EMBL/GenBank/DDBJ whole genome shotgun (WGS) entry which is preliminary data.</text>
</comment>
<sequence>MIPLLAPIFQGEWAPYGETLACAARPPADAVRVADLLAEPPRLLALLRLKARTLNMPERDLRAVASAWSMNYLHALLPPVAAAASLLQHSLPVTPDRVWVSLDDEDGDPECFHITDLGAPRPGTDTAARYDVLLWEHLAPLFALLTQLTRLAPKILWGNAARYLEPVLEEGLRMSGQSPAVAADLDHLLHRPSWPQPGGEPRDNPMFTPLRRGVRVNDRSAPPVTLHRQCCLYYLVPRLGYCGACPLSPEFERERCATSAAD</sequence>
<evidence type="ECO:0000313" key="2">
    <source>
        <dbReference type="EMBL" id="RIX80240.1"/>
    </source>
</evidence>
<evidence type="ECO:0000259" key="1">
    <source>
        <dbReference type="Pfam" id="PF06276"/>
    </source>
</evidence>
<dbReference type="EMBL" id="QXMN01000013">
    <property type="protein sequence ID" value="RIX80240.1"/>
    <property type="molecule type" value="Genomic_DNA"/>
</dbReference>
<dbReference type="GO" id="GO:0003824">
    <property type="term" value="F:catalytic activity"/>
    <property type="evidence" value="ECO:0007669"/>
    <property type="project" value="UniProtKB-ARBA"/>
</dbReference>
<dbReference type="Pfam" id="PF06276">
    <property type="entry name" value="FhuF"/>
    <property type="match status" value="1"/>
</dbReference>
<dbReference type="InterPro" id="IPR022770">
    <property type="entry name" value="IucA/IucC-like_C"/>
</dbReference>
<organism evidence="2 3">
    <name type="scientific">Acidovorax cavernicola</name>
    <dbReference type="NCBI Taxonomy" id="1675792"/>
    <lineage>
        <taxon>Bacteria</taxon>
        <taxon>Pseudomonadati</taxon>
        <taxon>Pseudomonadota</taxon>
        <taxon>Betaproteobacteria</taxon>
        <taxon>Burkholderiales</taxon>
        <taxon>Comamonadaceae</taxon>
        <taxon>Acidovorax</taxon>
    </lineage>
</organism>
<protein>
    <submittedName>
        <fullName evidence="2">Siderophore-iron reductase FhuF</fullName>
    </submittedName>
</protein>
<keyword evidence="3" id="KW-1185">Reference proteome</keyword>
<reference evidence="2 3" key="1">
    <citation type="submission" date="2018-09" db="EMBL/GenBank/DDBJ databases">
        <title>Acidovorax cavernicola nov. sp. isolated from Gruta de las Maravillas (Aracena, Spain).</title>
        <authorList>
            <person name="Jurado V."/>
            <person name="Gutierrez-Patricio S."/>
            <person name="Gonzalez-Pimentel J.L."/>
            <person name="Miller A.Z."/>
            <person name="Laiz L."/>
            <person name="Saiz-Jimenez C."/>
        </authorList>
    </citation>
    <scope>NUCLEOTIDE SEQUENCE [LARGE SCALE GENOMIC DNA]</scope>
    <source>
        <strain evidence="2 3">1011MAR4D40.2</strain>
    </source>
</reference>